<evidence type="ECO:0000313" key="14">
    <source>
        <dbReference type="EMBL" id="SFP03076.1"/>
    </source>
</evidence>
<dbReference type="GO" id="GO:0009228">
    <property type="term" value="P:thiamine biosynthetic process"/>
    <property type="evidence" value="ECO:0007669"/>
    <property type="project" value="UniProtKB-KW"/>
</dbReference>
<evidence type="ECO:0000256" key="2">
    <source>
        <dbReference type="ARBA" id="ARBA00004948"/>
    </source>
</evidence>
<dbReference type="SMART" id="SM00062">
    <property type="entry name" value="PBPb"/>
    <property type="match status" value="1"/>
</dbReference>
<dbReference type="OrthoDB" id="174578at2"/>
<dbReference type="Gene3D" id="1.10.287.130">
    <property type="match status" value="1"/>
</dbReference>
<dbReference type="Pfam" id="PF09084">
    <property type="entry name" value="NMT1"/>
    <property type="match status" value="1"/>
</dbReference>
<evidence type="ECO:0000259" key="13">
    <source>
        <dbReference type="PROSITE" id="PS50109"/>
    </source>
</evidence>
<gene>
    <name evidence="14" type="ORF">SAMN05216234_104116</name>
</gene>
<keyword evidence="8" id="KW-0784">Thiamine biosynthesis</keyword>
<keyword evidence="7" id="KW-0663">Pyridoxal phosphate</keyword>
<keyword evidence="9" id="KW-0408">Iron</keyword>
<evidence type="ECO:0000256" key="7">
    <source>
        <dbReference type="ARBA" id="ARBA00022898"/>
    </source>
</evidence>
<dbReference type="InterPro" id="IPR003594">
    <property type="entry name" value="HATPase_dom"/>
</dbReference>
<dbReference type="Pfam" id="PF00497">
    <property type="entry name" value="SBP_bac_3"/>
    <property type="match status" value="1"/>
</dbReference>
<comment type="function">
    <text evidence="1">Responsible for the formation of the pyrimidine heterocycle in the thiamine biosynthesis pathway. Catalyzes the formation of hydroxymethylpyrimidine phosphate (HMP-P) from histidine and pyridoxal phosphate (PLP). The protein uses PLP and the active site histidine to form HMP-P, generating an inactive enzyme. The enzyme can only undergo a single turnover, which suggests it is a suicide enzyme.</text>
</comment>
<dbReference type="EMBL" id="FOXB01000004">
    <property type="protein sequence ID" value="SFP03076.1"/>
    <property type="molecule type" value="Genomic_DNA"/>
</dbReference>
<dbReference type="PANTHER" id="PTHR31528">
    <property type="entry name" value="4-AMINO-5-HYDROXYMETHYL-2-METHYLPYRIMIDINE PHOSPHATE SYNTHASE THI11-RELATED"/>
    <property type="match status" value="1"/>
</dbReference>
<dbReference type="GO" id="GO:0106344">
    <property type="term" value="F:4-amino-5-hydroxymethyl-2-methylpyrimidine phosphate synthase activity from histidine and PLP"/>
    <property type="evidence" value="ECO:0007669"/>
    <property type="project" value="RHEA"/>
</dbReference>
<evidence type="ECO:0000256" key="3">
    <source>
        <dbReference type="ARBA" id="ARBA00009406"/>
    </source>
</evidence>
<comment type="similarity">
    <text evidence="3">Belongs to the NMT1/THI5 family.</text>
</comment>
<evidence type="ECO:0000256" key="11">
    <source>
        <dbReference type="ARBA" id="ARBA00048179"/>
    </source>
</evidence>
<dbReference type="SUPFAM" id="SSF53850">
    <property type="entry name" value="Periplasmic binding protein-like II"/>
    <property type="match status" value="2"/>
</dbReference>
<reference evidence="14 15" key="1">
    <citation type="submission" date="2016-10" db="EMBL/GenBank/DDBJ databases">
        <authorList>
            <person name="de Groot N.N."/>
        </authorList>
    </citation>
    <scope>NUCLEOTIDE SEQUENCE [LARGE SCALE GENOMIC DNA]</scope>
    <source>
        <strain evidence="14 15">EP1-55-1</strain>
    </source>
</reference>
<feature type="transmembrane region" description="Helical" evidence="12">
    <location>
        <begin position="565"/>
        <end position="587"/>
    </location>
</feature>
<dbReference type="GO" id="GO:0000155">
    <property type="term" value="F:phosphorelay sensor kinase activity"/>
    <property type="evidence" value="ECO:0007669"/>
    <property type="project" value="InterPro"/>
</dbReference>
<dbReference type="InterPro" id="IPR001638">
    <property type="entry name" value="Solute-binding_3/MltF_N"/>
</dbReference>
<feature type="domain" description="Histidine kinase" evidence="13">
    <location>
        <begin position="622"/>
        <end position="832"/>
    </location>
</feature>
<keyword evidence="15" id="KW-1185">Reference proteome</keyword>
<dbReference type="InterPro" id="IPR036097">
    <property type="entry name" value="HisK_dim/P_sf"/>
</dbReference>
<keyword evidence="12" id="KW-0812">Transmembrane</keyword>
<evidence type="ECO:0000256" key="6">
    <source>
        <dbReference type="ARBA" id="ARBA00022723"/>
    </source>
</evidence>
<evidence type="ECO:0000256" key="10">
    <source>
        <dbReference type="ARBA" id="ARBA00033171"/>
    </source>
</evidence>
<dbReference type="SUPFAM" id="SSF47384">
    <property type="entry name" value="Homodimeric domain of signal transducing histidine kinase"/>
    <property type="match status" value="1"/>
</dbReference>
<keyword evidence="5" id="KW-0808">Transferase</keyword>
<comment type="pathway">
    <text evidence="2">Cofactor biosynthesis; thiamine diphosphate biosynthesis.</text>
</comment>
<dbReference type="GO" id="GO:0046872">
    <property type="term" value="F:metal ion binding"/>
    <property type="evidence" value="ECO:0007669"/>
    <property type="project" value="UniProtKB-KW"/>
</dbReference>
<dbReference type="AlphaFoldDB" id="A0A1I5M288"/>
<evidence type="ECO:0000256" key="9">
    <source>
        <dbReference type="ARBA" id="ARBA00023004"/>
    </source>
</evidence>
<evidence type="ECO:0000256" key="8">
    <source>
        <dbReference type="ARBA" id="ARBA00022977"/>
    </source>
</evidence>
<dbReference type="Gene3D" id="3.30.565.10">
    <property type="entry name" value="Histidine kinase-like ATPase, C-terminal domain"/>
    <property type="match status" value="1"/>
</dbReference>
<proteinExistence type="inferred from homology"/>
<keyword evidence="12" id="KW-1133">Transmembrane helix</keyword>
<sequence>MENKYRIIIFFLIFATNFLFAKSLEKITLQFQWKHQFEYAGFYIAKEKGYYKDVGLDVEFVEFSPEINIIDKVLSKEGIYGTTYANIVSEYLKGKPIVFVANFFKQSPLAIVTTKDIRLPSDLKGKKVMGIGNDINSAMMLIMFKKFGLTSNDFIHIPPSFNVQDFIDKKVDAMAIFTTNEIYYLNKAKVPYNLLNPTIYGAEFYDLNLFTSQEEVKHHPKRVKKFRDASIKGWEYALKHKDEVIELILKKYNTQHKTKDALIFEAKQVESIMLPNIYPIGSIDKNRIKLMVDNFKNLGFVDQNKTINYKDFIFRENRYNIPLTKEELEYLDSKKIIKVHNEIDWAPFNYNINGKAEGFSIDYMNLIAKKIGIKIEYVHGYSWNEFIKMLKDGSLDVMLNIVKTPKREKFLSFTSPYKEVIDSVVTREENAKKYKSLNDFNGKILAVIKGFSEEELIQKYYPKIKVLLVNNTLDGLKAVAFNEADGFMNTLGVLNYTIQKYNISNLKPAFDVKNKHFSVKLRIATNKQQEILRDILQKGINNITEQEKNELMNKWFMRHISNIDYMLIIKIISFTLLIIIFVIVWNIKLKQKVNQEIEKNRLQETLLFYYNKQESMKNIVNNIAHQWKAPLNELSSWIMLLDSKLFLNQDISKDELKRITKLMKGSIQFMTNTIDTFNNFYKDNDQKEYFSIEEAIDETLEIIHNSIEEHNITIYKNIEKDLRIIGNKNQLEQVLLTLFTNAQNIFKERNIQNPTITIDARKEDKFIIITVKDNGGGIDGNIEDIFTPTISKTKNSSGFGLFIAKNIIQTKFNGEINAKNILEGAVFNIKIK</sequence>
<keyword evidence="6" id="KW-0479">Metal-binding</keyword>
<dbReference type="InterPro" id="IPR005467">
    <property type="entry name" value="His_kinase_dom"/>
</dbReference>
<dbReference type="STRING" id="223786.SAMN05216234_104116"/>
<evidence type="ECO:0000256" key="5">
    <source>
        <dbReference type="ARBA" id="ARBA00022679"/>
    </source>
</evidence>
<name>A0A1I5M288_9BACT</name>
<protein>
    <recommendedName>
        <fullName evidence="10">Thiamine pyrimidine synthase</fullName>
    </recommendedName>
</protein>
<comment type="subunit">
    <text evidence="4">Homodimer.</text>
</comment>
<organism evidence="14 15">
    <name type="scientific">Hydrogenimonas thermophila</name>
    <dbReference type="NCBI Taxonomy" id="223786"/>
    <lineage>
        <taxon>Bacteria</taxon>
        <taxon>Pseudomonadati</taxon>
        <taxon>Campylobacterota</taxon>
        <taxon>Epsilonproteobacteria</taxon>
        <taxon>Campylobacterales</taxon>
        <taxon>Hydrogenimonadaceae</taxon>
        <taxon>Hydrogenimonas</taxon>
    </lineage>
</organism>
<evidence type="ECO:0000256" key="12">
    <source>
        <dbReference type="SAM" id="Phobius"/>
    </source>
</evidence>
<comment type="catalytic activity">
    <reaction evidence="11">
        <text>N(6)-(pyridoxal phosphate)-L-lysyl-[4-amino-5-hydroxymethyl-2-methylpyrimidine phosphate synthase] + L-histidyl-[4-amino-5-hydroxymethyl-2-methylpyrimidine phosphate synthase] + 2 Fe(3+) + 4 H2O = L-lysyl-[4-amino-5-hydroxymethyl-2-methylpyrimidine phosphate synthase] + (2S)-2-amino-5-hydroxy-4-oxopentanoyl-[4-amino-5-hydroxymethyl-2-methylpyrimidine phosphate synthase] + 4-amino-2-methyl-5-(phosphooxymethyl)pyrimidine + 3-oxopropanoate + 2 Fe(2+) + 2 H(+)</text>
        <dbReference type="Rhea" id="RHEA:65756"/>
        <dbReference type="Rhea" id="RHEA-COMP:16892"/>
        <dbReference type="Rhea" id="RHEA-COMP:16893"/>
        <dbReference type="Rhea" id="RHEA-COMP:16894"/>
        <dbReference type="Rhea" id="RHEA-COMP:16895"/>
        <dbReference type="ChEBI" id="CHEBI:15377"/>
        <dbReference type="ChEBI" id="CHEBI:15378"/>
        <dbReference type="ChEBI" id="CHEBI:29033"/>
        <dbReference type="ChEBI" id="CHEBI:29034"/>
        <dbReference type="ChEBI" id="CHEBI:29969"/>
        <dbReference type="ChEBI" id="CHEBI:29979"/>
        <dbReference type="ChEBI" id="CHEBI:33190"/>
        <dbReference type="ChEBI" id="CHEBI:58354"/>
        <dbReference type="ChEBI" id="CHEBI:143915"/>
        <dbReference type="ChEBI" id="CHEBI:157692"/>
    </reaction>
    <physiologicalReaction direction="left-to-right" evidence="11">
        <dbReference type="Rhea" id="RHEA:65757"/>
    </physiologicalReaction>
</comment>
<evidence type="ECO:0000313" key="15">
    <source>
        <dbReference type="Proteomes" id="UP000199227"/>
    </source>
</evidence>
<accession>A0A1I5M288</accession>
<dbReference type="PROSITE" id="PS50109">
    <property type="entry name" value="HIS_KIN"/>
    <property type="match status" value="1"/>
</dbReference>
<dbReference type="SUPFAM" id="SSF55874">
    <property type="entry name" value="ATPase domain of HSP90 chaperone/DNA topoisomerase II/histidine kinase"/>
    <property type="match status" value="1"/>
</dbReference>
<dbReference type="InterPro" id="IPR015168">
    <property type="entry name" value="SsuA/THI5"/>
</dbReference>
<dbReference type="Pfam" id="PF02518">
    <property type="entry name" value="HATPase_c"/>
    <property type="match status" value="1"/>
</dbReference>
<dbReference type="InterPro" id="IPR036890">
    <property type="entry name" value="HATPase_C_sf"/>
</dbReference>
<dbReference type="CDD" id="cd01007">
    <property type="entry name" value="PBP2_BvgS_HisK_like"/>
    <property type="match status" value="1"/>
</dbReference>
<dbReference type="PANTHER" id="PTHR31528:SF1">
    <property type="entry name" value="4-AMINO-5-HYDROXYMETHYL-2-METHYLPYRIMIDINE PHOSPHATE SYNTHASE THI11-RELATED"/>
    <property type="match status" value="1"/>
</dbReference>
<evidence type="ECO:0000256" key="1">
    <source>
        <dbReference type="ARBA" id="ARBA00003469"/>
    </source>
</evidence>
<dbReference type="SMART" id="SM00387">
    <property type="entry name" value="HATPase_c"/>
    <property type="match status" value="1"/>
</dbReference>
<dbReference type="Proteomes" id="UP000199227">
    <property type="component" value="Unassembled WGS sequence"/>
</dbReference>
<evidence type="ECO:0000256" key="4">
    <source>
        <dbReference type="ARBA" id="ARBA00011738"/>
    </source>
</evidence>
<keyword evidence="12" id="KW-0472">Membrane</keyword>
<dbReference type="InterPro" id="IPR027939">
    <property type="entry name" value="NMT1/THI5"/>
</dbReference>
<dbReference type="Gene3D" id="3.40.190.10">
    <property type="entry name" value="Periplasmic binding protein-like II"/>
    <property type="match status" value="4"/>
</dbReference>